<dbReference type="FunFam" id="3.50.50.60:FF:000115">
    <property type="entry name" value="Salicylate hydroxylase, putative"/>
    <property type="match status" value="1"/>
</dbReference>
<keyword evidence="3" id="KW-0274">FAD</keyword>
<name>A0AAI8YVS6_9PEZI</name>
<reference evidence="7" key="1">
    <citation type="submission" date="2023-11" db="EMBL/GenBank/DDBJ databases">
        <authorList>
            <person name="Alioto T."/>
            <person name="Alioto T."/>
            <person name="Gomez Garrido J."/>
        </authorList>
    </citation>
    <scope>NUCLEOTIDE SEQUENCE</scope>
</reference>
<dbReference type="InterPro" id="IPR050493">
    <property type="entry name" value="FAD-dep_Monooxygenase_BioMet"/>
</dbReference>
<dbReference type="Proteomes" id="UP001296104">
    <property type="component" value="Unassembled WGS sequence"/>
</dbReference>
<keyword evidence="8" id="KW-1185">Reference proteome</keyword>
<comment type="similarity">
    <text evidence="1">Belongs to the paxM FAD-dependent monooxygenase family.</text>
</comment>
<feature type="domain" description="FAD-binding" evidence="6">
    <location>
        <begin position="16"/>
        <end position="366"/>
    </location>
</feature>
<dbReference type="InterPro" id="IPR036188">
    <property type="entry name" value="FAD/NAD-bd_sf"/>
</dbReference>
<dbReference type="Pfam" id="PF01494">
    <property type="entry name" value="FAD_binding_3"/>
    <property type="match status" value="1"/>
</dbReference>
<proteinExistence type="inferred from homology"/>
<dbReference type="PRINTS" id="PR00420">
    <property type="entry name" value="RNGMNOXGNASE"/>
</dbReference>
<keyword evidence="2" id="KW-0285">Flavoprotein</keyword>
<evidence type="ECO:0000256" key="1">
    <source>
        <dbReference type="ARBA" id="ARBA00007992"/>
    </source>
</evidence>
<dbReference type="AlphaFoldDB" id="A0AAI8YVS6"/>
<evidence type="ECO:0000256" key="3">
    <source>
        <dbReference type="ARBA" id="ARBA00022827"/>
    </source>
</evidence>
<organism evidence="7 8">
    <name type="scientific">Lecanosticta acicola</name>
    <dbReference type="NCBI Taxonomy" id="111012"/>
    <lineage>
        <taxon>Eukaryota</taxon>
        <taxon>Fungi</taxon>
        <taxon>Dikarya</taxon>
        <taxon>Ascomycota</taxon>
        <taxon>Pezizomycotina</taxon>
        <taxon>Dothideomycetes</taxon>
        <taxon>Dothideomycetidae</taxon>
        <taxon>Mycosphaerellales</taxon>
        <taxon>Mycosphaerellaceae</taxon>
        <taxon>Lecanosticta</taxon>
    </lineage>
</organism>
<dbReference type="SUPFAM" id="SSF51905">
    <property type="entry name" value="FAD/NAD(P)-binding domain"/>
    <property type="match status" value="1"/>
</dbReference>
<dbReference type="Gene3D" id="3.50.50.60">
    <property type="entry name" value="FAD/NAD(P)-binding domain"/>
    <property type="match status" value="1"/>
</dbReference>
<protein>
    <submittedName>
        <fullName evidence="7">Related to salicylate hydroxylase</fullName>
    </submittedName>
</protein>
<keyword evidence="4" id="KW-0560">Oxidoreductase</keyword>
<comment type="caution">
    <text evidence="7">The sequence shown here is derived from an EMBL/GenBank/DDBJ whole genome shotgun (WGS) entry which is preliminary data.</text>
</comment>
<gene>
    <name evidence="7" type="ORF">LECACI_7A002909</name>
</gene>
<dbReference type="GO" id="GO:0004497">
    <property type="term" value="F:monooxygenase activity"/>
    <property type="evidence" value="ECO:0007669"/>
    <property type="project" value="UniProtKB-KW"/>
</dbReference>
<accession>A0AAI8YVS6</accession>
<evidence type="ECO:0000256" key="4">
    <source>
        <dbReference type="ARBA" id="ARBA00023002"/>
    </source>
</evidence>
<dbReference type="PANTHER" id="PTHR13789">
    <property type="entry name" value="MONOOXYGENASE"/>
    <property type="match status" value="1"/>
</dbReference>
<dbReference type="EMBL" id="CAVMBE010000013">
    <property type="protein sequence ID" value="CAK3929533.1"/>
    <property type="molecule type" value="Genomic_DNA"/>
</dbReference>
<evidence type="ECO:0000259" key="6">
    <source>
        <dbReference type="Pfam" id="PF01494"/>
    </source>
</evidence>
<keyword evidence="5" id="KW-0503">Monooxygenase</keyword>
<sequence>MEKKERAEIQHSRVKLKVLIAGAGVGGLSAAIALARRGHDVTVFEQAEKLAEVGAGIQVPPNSLRMLLEWGLAEFLQGWTTEPHNVYFRRWQDGKIIGRTRYIPDFREKFDAPYYVIHRAHLHHALKELAQKYGVAIKLASRIIAVDAVAGSLQTQDRNAYFGDLIVAADGIHSGLRGSIFGGQAKPSPTGFVAYRCTVNTEEMVRDSTTASLLRSPNLNLWVGEDGHVMSYPISGGNSFNVVVNRYDPSDPASWNRSDALEEMKTIISDWDAVLIKLVGMVKHTEKWPLLQVSTLQNWVCERAVILGDAAHAMLPYMSQGAAIAVEDAAALAEAIHLISAEDQVPHTLKVWETVRRLRAHEMQQASELNSVLWHFADGPEQEARDASMEAEVDGRQIIDSSANQWSDGATQRWCYAYDCEEEIRRAWMVQKQTCDDEDLDAEWRDSAYVSRATSIAAVELDR</sequence>
<dbReference type="SUPFAM" id="SSF54373">
    <property type="entry name" value="FAD-linked reductases, C-terminal domain"/>
    <property type="match status" value="1"/>
</dbReference>
<evidence type="ECO:0000313" key="7">
    <source>
        <dbReference type="EMBL" id="CAK3929533.1"/>
    </source>
</evidence>
<dbReference type="PANTHER" id="PTHR13789:SF306">
    <property type="entry name" value="HYDROXYLASE, PUTATIVE-RELATED"/>
    <property type="match status" value="1"/>
</dbReference>
<evidence type="ECO:0000256" key="2">
    <source>
        <dbReference type="ARBA" id="ARBA00022630"/>
    </source>
</evidence>
<evidence type="ECO:0000313" key="8">
    <source>
        <dbReference type="Proteomes" id="UP001296104"/>
    </source>
</evidence>
<dbReference type="GO" id="GO:0071949">
    <property type="term" value="F:FAD binding"/>
    <property type="evidence" value="ECO:0007669"/>
    <property type="project" value="InterPro"/>
</dbReference>
<evidence type="ECO:0000256" key="5">
    <source>
        <dbReference type="ARBA" id="ARBA00023033"/>
    </source>
</evidence>
<dbReference type="InterPro" id="IPR002938">
    <property type="entry name" value="FAD-bd"/>
</dbReference>